<dbReference type="GO" id="GO:0032259">
    <property type="term" value="P:methylation"/>
    <property type="evidence" value="ECO:0007669"/>
    <property type="project" value="UniProtKB-KW"/>
</dbReference>
<accession>A0A1H7HTW3</accession>
<dbReference type="PANTHER" id="PTHR43619:SF2">
    <property type="entry name" value="S-ADENOSYL-L-METHIONINE-DEPENDENT METHYLTRANSFERASES SUPERFAMILY PROTEIN"/>
    <property type="match status" value="1"/>
</dbReference>
<dbReference type="PANTHER" id="PTHR43619">
    <property type="entry name" value="S-ADENOSYL-L-METHIONINE-DEPENDENT METHYLTRANSFERASE YKTD-RELATED"/>
    <property type="match status" value="1"/>
</dbReference>
<dbReference type="SUPFAM" id="SSF53335">
    <property type="entry name" value="S-adenosyl-L-methionine-dependent methyltransferases"/>
    <property type="match status" value="1"/>
</dbReference>
<dbReference type="Gene3D" id="3.40.50.150">
    <property type="entry name" value="Vaccinia Virus protein VP39"/>
    <property type="match status" value="1"/>
</dbReference>
<evidence type="ECO:0000256" key="3">
    <source>
        <dbReference type="SAM" id="MobiDB-lite"/>
    </source>
</evidence>
<proteinExistence type="predicted"/>
<dbReference type="EMBL" id="FOAZ01000002">
    <property type="protein sequence ID" value="SEK53709.1"/>
    <property type="molecule type" value="Genomic_DNA"/>
</dbReference>
<dbReference type="Pfam" id="PF04072">
    <property type="entry name" value="LCM"/>
    <property type="match status" value="1"/>
</dbReference>
<feature type="region of interest" description="Disordered" evidence="3">
    <location>
        <begin position="1"/>
        <end position="34"/>
    </location>
</feature>
<evidence type="ECO:0000313" key="4">
    <source>
        <dbReference type="EMBL" id="SEK53709.1"/>
    </source>
</evidence>
<keyword evidence="2 4" id="KW-0808">Transferase</keyword>
<evidence type="ECO:0000256" key="2">
    <source>
        <dbReference type="ARBA" id="ARBA00022679"/>
    </source>
</evidence>
<evidence type="ECO:0000256" key="1">
    <source>
        <dbReference type="ARBA" id="ARBA00022603"/>
    </source>
</evidence>
<dbReference type="InterPro" id="IPR029063">
    <property type="entry name" value="SAM-dependent_MTases_sf"/>
</dbReference>
<sequence length="305" mass="32704">MGDTGPAVSRRAAGVGQRDDEDMTSPSPTKVAPGLTGVPETLLWTLYQRASEAARPNPVLVDPWAIDLCRRIDYPFVERFGRAGGLVAQAIALRALAFDRVVCAFLDEFPDGVVAALGDGLETQFWRLDNGRVHWLTVDLPESLRLREALLPAGGRRRALACDARDPRWAVDAAATGTPVLVTAQGLLMYLRPPEVRDLIALCARSFHGGGLVFDAVPRWFAAAARAGLLRTPGGPALPGMAWAMGADERPALHTVDPGVAEIHAIPVPRGRGGVWGRLAPALDCLGPVHDRVPTVTLLRFADRT</sequence>
<gene>
    <name evidence="4" type="ORF">SAMN05414137_102355</name>
</gene>
<dbReference type="InterPro" id="IPR007213">
    <property type="entry name" value="Ppm1/Ppm2/Tcmp"/>
</dbReference>
<keyword evidence="1 4" id="KW-0489">Methyltransferase</keyword>
<keyword evidence="5" id="KW-1185">Reference proteome</keyword>
<reference evidence="5" key="1">
    <citation type="submission" date="2016-10" db="EMBL/GenBank/DDBJ databases">
        <authorList>
            <person name="Varghese N."/>
        </authorList>
    </citation>
    <scope>NUCLEOTIDE SEQUENCE [LARGE SCALE GENOMIC DNA]</scope>
    <source>
        <strain evidence="5">DSM 45096 / BCRC 16803 / CGMCC 4.1857 / CIP 109030 / JCM 12277 / KCTC 19219 / NBRC 100920 / 33214</strain>
    </source>
</reference>
<dbReference type="Proteomes" id="UP000183015">
    <property type="component" value="Unassembled WGS sequence"/>
</dbReference>
<organism evidence="4 5">
    <name type="scientific">Streptacidiphilus jiangxiensis</name>
    <dbReference type="NCBI Taxonomy" id="235985"/>
    <lineage>
        <taxon>Bacteria</taxon>
        <taxon>Bacillati</taxon>
        <taxon>Actinomycetota</taxon>
        <taxon>Actinomycetes</taxon>
        <taxon>Kitasatosporales</taxon>
        <taxon>Streptomycetaceae</taxon>
        <taxon>Streptacidiphilus</taxon>
    </lineage>
</organism>
<evidence type="ECO:0000313" key="5">
    <source>
        <dbReference type="Proteomes" id="UP000183015"/>
    </source>
</evidence>
<dbReference type="STRING" id="235985.SAMN05414137_102355"/>
<protein>
    <submittedName>
        <fullName evidence="4">O-Methyltransferase involved in polyketide biosynthesis</fullName>
    </submittedName>
</protein>
<dbReference type="GO" id="GO:0008168">
    <property type="term" value="F:methyltransferase activity"/>
    <property type="evidence" value="ECO:0007669"/>
    <property type="project" value="UniProtKB-KW"/>
</dbReference>
<dbReference type="AlphaFoldDB" id="A0A1H7HTW3"/>
<dbReference type="eggNOG" id="COG3315">
    <property type="taxonomic scope" value="Bacteria"/>
</dbReference>
<name>A0A1H7HTW3_STRJI</name>